<dbReference type="PROSITE" id="PS51257">
    <property type="entry name" value="PROKAR_LIPOPROTEIN"/>
    <property type="match status" value="1"/>
</dbReference>
<evidence type="ECO:0000313" key="3">
    <source>
        <dbReference type="EMBL" id="MDQ7936367.1"/>
    </source>
</evidence>
<feature type="compositionally biased region" description="Polar residues" evidence="1">
    <location>
        <begin position="110"/>
        <end position="131"/>
    </location>
</feature>
<dbReference type="EMBL" id="JAVCWF010000001">
    <property type="protein sequence ID" value="MDQ7936367.1"/>
    <property type="molecule type" value="Genomic_DNA"/>
</dbReference>
<reference evidence="3 4" key="1">
    <citation type="journal article" date="2023" name="Int. J. Syst. Evol. Microbiol.">
        <title>Lactiplantibacillus brownii sp. nov., a novel psychrotolerant species isolated from sauerkraut.</title>
        <authorList>
            <person name="Heng Y.C."/>
            <person name="Silvaraju S."/>
            <person name="Lee J.K.Y."/>
            <person name="Kittelmann S."/>
        </authorList>
    </citation>
    <scope>NUCLEOTIDE SEQUENCE [LARGE SCALE GENOMIC DNA]</scope>
    <source>
        <strain evidence="3 4">WILCCON 0030</strain>
    </source>
</reference>
<dbReference type="Proteomes" id="UP001227831">
    <property type="component" value="Unassembled WGS sequence"/>
</dbReference>
<keyword evidence="4" id="KW-1185">Reference proteome</keyword>
<feature type="compositionally biased region" description="Low complexity" evidence="1">
    <location>
        <begin position="28"/>
        <end position="44"/>
    </location>
</feature>
<feature type="compositionally biased region" description="Polar residues" evidence="1">
    <location>
        <begin position="84"/>
        <end position="93"/>
    </location>
</feature>
<organism evidence="3 4">
    <name type="scientific">Lactiplantibacillus brownii</name>
    <dbReference type="NCBI Taxonomy" id="3069269"/>
    <lineage>
        <taxon>Bacteria</taxon>
        <taxon>Bacillati</taxon>
        <taxon>Bacillota</taxon>
        <taxon>Bacilli</taxon>
        <taxon>Lactobacillales</taxon>
        <taxon>Lactobacillaceae</taxon>
        <taxon>Lactiplantibacillus</taxon>
    </lineage>
</organism>
<name>A0ABU1A7D1_9LACO</name>
<feature type="chain" id="PRO_5045449743" evidence="2">
    <location>
        <begin position="20"/>
        <end position="181"/>
    </location>
</feature>
<feature type="compositionally biased region" description="Low complexity" evidence="1">
    <location>
        <begin position="74"/>
        <end position="83"/>
    </location>
</feature>
<evidence type="ECO:0000313" key="4">
    <source>
        <dbReference type="Proteomes" id="UP001227831"/>
    </source>
</evidence>
<dbReference type="RefSeq" id="WP_308702202.1">
    <property type="nucleotide sequence ID" value="NZ_AP027463.1"/>
</dbReference>
<evidence type="ECO:0000256" key="2">
    <source>
        <dbReference type="SAM" id="SignalP"/>
    </source>
</evidence>
<feature type="compositionally biased region" description="Low complexity" evidence="1">
    <location>
        <begin position="96"/>
        <end position="108"/>
    </location>
</feature>
<sequence length="181" mass="19073">MKRFSLGLLFLMVSAVALAGCSVDEQTSESAESSSEQVSTSSESSDAESDKVEADVTESSSDVSSDSESESTESSDSTMASTSNAEVSGTNEQSKSDTAPTTATSASTVHPAQTTGQSSQAVPNNKVSTAGDTRVWGDQHTMRYYTPAQNYRGFRPRHAVPFDSESAAQAAGYQKSTRRAR</sequence>
<feature type="region of interest" description="Disordered" evidence="1">
    <location>
        <begin position="23"/>
        <end position="181"/>
    </location>
</feature>
<proteinExistence type="predicted"/>
<gene>
    <name evidence="3" type="ORF">RA086_01700</name>
</gene>
<protein>
    <submittedName>
        <fullName evidence="3">Uncharacterized protein</fullName>
    </submittedName>
</protein>
<comment type="caution">
    <text evidence="3">The sequence shown here is derived from an EMBL/GenBank/DDBJ whole genome shotgun (WGS) entry which is preliminary data.</text>
</comment>
<evidence type="ECO:0000256" key="1">
    <source>
        <dbReference type="SAM" id="MobiDB-lite"/>
    </source>
</evidence>
<keyword evidence="2" id="KW-0732">Signal</keyword>
<feature type="signal peptide" evidence="2">
    <location>
        <begin position="1"/>
        <end position="19"/>
    </location>
</feature>
<accession>A0ABU1A7D1</accession>